<dbReference type="CDD" id="cd14812">
    <property type="entry name" value="bZIP_u3"/>
    <property type="match status" value="1"/>
</dbReference>
<dbReference type="PANTHER" id="PTHR46542:SF1">
    <property type="entry name" value="X-BOX BINDING PROTEIN 1"/>
    <property type="match status" value="1"/>
</dbReference>
<protein>
    <recommendedName>
        <fullName evidence="6">X-box-binding protein 1</fullName>
    </recommendedName>
</protein>
<sequence>MSSHSQFDSPSPSPSSPAHDLPSSSSQPPRKRARTEVSSEERKEARAHRNRIAAQNSRDRRKAQFSYLERRVAELEDENRRLRAGIPVSPPTTTPLTAMAPPPQFSAVNLPSLASLASVAASAAAGIPMRSPDEELRMRREQERERENEELKERIKTLERGWDAVVKALAAQGLPTGISPSSNDSQSPTNNASSSSPSSSSKPSSSTPNAGASTSQTTPSTTSSPATNLSLNAYAAFPSPAPSHSSLDINELDLSSVPSSTPFALQPSSSPTIGSVSASVSLSPIDKNSTRHLARVATIYPSSGLMSLQRSAKTGLLGGYLPSPSVTDDDGDFGSGCDEDAKMEDLFREIFVESGAAPTAPAAADTVDGSVGDGVQEAAVDAGAAWRDVDAASAQAEVVGAGKVGGEAGRGGEGPTGSAVEGSERQQQSEMVNAGEKRKRENDDLEDDASVVSTSMSDEEMQRMLSEMEVSMMMGDFDPSLVLPVDTFGTPLDAGLVGFNDVQSPFMEYAAGCQDFGMWATPGAAVLTGVF</sequence>
<dbReference type="OrthoDB" id="295274at2759"/>
<dbReference type="GO" id="GO:0000981">
    <property type="term" value="F:DNA-binding transcription factor activity, RNA polymerase II-specific"/>
    <property type="evidence" value="ECO:0007669"/>
    <property type="project" value="TreeGrafter"/>
</dbReference>
<keyword evidence="5" id="KW-0539">Nucleus</keyword>
<organism evidence="9 10">
    <name type="scientific">Coprinellus micaceus</name>
    <name type="common">Glistening ink-cap mushroom</name>
    <name type="synonym">Coprinus micaceus</name>
    <dbReference type="NCBI Taxonomy" id="71717"/>
    <lineage>
        <taxon>Eukaryota</taxon>
        <taxon>Fungi</taxon>
        <taxon>Dikarya</taxon>
        <taxon>Basidiomycota</taxon>
        <taxon>Agaricomycotina</taxon>
        <taxon>Agaricomycetes</taxon>
        <taxon>Agaricomycetidae</taxon>
        <taxon>Agaricales</taxon>
        <taxon>Agaricineae</taxon>
        <taxon>Psathyrellaceae</taxon>
        <taxon>Coprinellus</taxon>
    </lineage>
</organism>
<evidence type="ECO:0000256" key="5">
    <source>
        <dbReference type="ARBA" id="ARBA00023242"/>
    </source>
</evidence>
<dbReference type="PANTHER" id="PTHR46542">
    <property type="entry name" value="X-BOX BINDING PROTEIN 1"/>
    <property type="match status" value="1"/>
</dbReference>
<keyword evidence="1" id="KW-0832">Ubl conjugation</keyword>
<dbReference type="PROSITE" id="PS00036">
    <property type="entry name" value="BZIP_BASIC"/>
    <property type="match status" value="1"/>
</dbReference>
<feature type="compositionally biased region" description="Low complexity" evidence="7">
    <location>
        <begin position="185"/>
        <end position="226"/>
    </location>
</feature>
<comment type="caution">
    <text evidence="9">The sequence shown here is derived from an EMBL/GenBank/DDBJ whole genome shotgun (WGS) entry which is preliminary data.</text>
</comment>
<name>A0A4Y7RN44_COPMI</name>
<feature type="compositionally biased region" description="Gly residues" evidence="7">
    <location>
        <begin position="403"/>
        <end position="415"/>
    </location>
</feature>
<feature type="compositionally biased region" description="Low complexity" evidence="7">
    <location>
        <begin position="1"/>
        <end position="27"/>
    </location>
</feature>
<keyword evidence="4" id="KW-0804">Transcription</keyword>
<dbReference type="SMART" id="SM00338">
    <property type="entry name" value="BRLZ"/>
    <property type="match status" value="1"/>
</dbReference>
<feature type="region of interest" description="Disordered" evidence="7">
    <location>
        <begin position="130"/>
        <end position="152"/>
    </location>
</feature>
<dbReference type="Pfam" id="PF00170">
    <property type="entry name" value="bZIP_1"/>
    <property type="match status" value="1"/>
</dbReference>
<feature type="domain" description="BZIP" evidence="8">
    <location>
        <begin position="40"/>
        <end position="86"/>
    </location>
</feature>
<dbReference type="PROSITE" id="PS50217">
    <property type="entry name" value="BZIP"/>
    <property type="match status" value="1"/>
</dbReference>
<accession>A0A4Y7RN44</accession>
<keyword evidence="3" id="KW-0238">DNA-binding</keyword>
<dbReference type="SUPFAM" id="SSF57959">
    <property type="entry name" value="Leucine zipper domain"/>
    <property type="match status" value="1"/>
</dbReference>
<dbReference type="EMBL" id="QPFP01000475">
    <property type="protein sequence ID" value="TEB10251.1"/>
    <property type="molecule type" value="Genomic_DNA"/>
</dbReference>
<dbReference type="Proteomes" id="UP000298030">
    <property type="component" value="Unassembled WGS sequence"/>
</dbReference>
<dbReference type="InterPro" id="IPR052470">
    <property type="entry name" value="ER_Stress-Reg_TF"/>
</dbReference>
<feature type="region of interest" description="Disordered" evidence="7">
    <location>
        <begin position="174"/>
        <end position="226"/>
    </location>
</feature>
<dbReference type="GO" id="GO:0005634">
    <property type="term" value="C:nucleus"/>
    <property type="evidence" value="ECO:0007669"/>
    <property type="project" value="TreeGrafter"/>
</dbReference>
<evidence type="ECO:0000256" key="7">
    <source>
        <dbReference type="SAM" id="MobiDB-lite"/>
    </source>
</evidence>
<dbReference type="Gene3D" id="1.20.5.170">
    <property type="match status" value="1"/>
</dbReference>
<gene>
    <name evidence="9" type="ORF">FA13DRAFT_1823967</name>
</gene>
<feature type="region of interest" description="Disordered" evidence="7">
    <location>
        <begin position="403"/>
        <end position="460"/>
    </location>
</feature>
<proteinExistence type="predicted"/>
<feature type="compositionally biased region" description="Basic and acidic residues" evidence="7">
    <location>
        <begin position="131"/>
        <end position="152"/>
    </location>
</feature>
<reference evidence="9 10" key="1">
    <citation type="journal article" date="2019" name="Nat. Ecol. Evol.">
        <title>Megaphylogeny resolves global patterns of mushroom evolution.</title>
        <authorList>
            <person name="Varga T."/>
            <person name="Krizsan K."/>
            <person name="Foldi C."/>
            <person name="Dima B."/>
            <person name="Sanchez-Garcia M."/>
            <person name="Sanchez-Ramirez S."/>
            <person name="Szollosi G.J."/>
            <person name="Szarkandi J.G."/>
            <person name="Papp V."/>
            <person name="Albert L."/>
            <person name="Andreopoulos W."/>
            <person name="Angelini C."/>
            <person name="Antonin V."/>
            <person name="Barry K.W."/>
            <person name="Bougher N.L."/>
            <person name="Buchanan P."/>
            <person name="Buyck B."/>
            <person name="Bense V."/>
            <person name="Catcheside P."/>
            <person name="Chovatia M."/>
            <person name="Cooper J."/>
            <person name="Damon W."/>
            <person name="Desjardin D."/>
            <person name="Finy P."/>
            <person name="Geml J."/>
            <person name="Haridas S."/>
            <person name="Hughes K."/>
            <person name="Justo A."/>
            <person name="Karasinski D."/>
            <person name="Kautmanova I."/>
            <person name="Kiss B."/>
            <person name="Kocsube S."/>
            <person name="Kotiranta H."/>
            <person name="LaButti K.M."/>
            <person name="Lechner B.E."/>
            <person name="Liimatainen K."/>
            <person name="Lipzen A."/>
            <person name="Lukacs Z."/>
            <person name="Mihaltcheva S."/>
            <person name="Morgado L.N."/>
            <person name="Niskanen T."/>
            <person name="Noordeloos M.E."/>
            <person name="Ohm R.A."/>
            <person name="Ortiz-Santana B."/>
            <person name="Ovrebo C."/>
            <person name="Racz N."/>
            <person name="Riley R."/>
            <person name="Savchenko A."/>
            <person name="Shiryaev A."/>
            <person name="Soop K."/>
            <person name="Spirin V."/>
            <person name="Szebenyi C."/>
            <person name="Tomsovsky M."/>
            <person name="Tulloss R.E."/>
            <person name="Uehling J."/>
            <person name="Grigoriev I.V."/>
            <person name="Vagvolgyi C."/>
            <person name="Papp T."/>
            <person name="Martin F.M."/>
            <person name="Miettinen O."/>
            <person name="Hibbett D.S."/>
            <person name="Nagy L.G."/>
        </authorList>
    </citation>
    <scope>NUCLEOTIDE SEQUENCE [LARGE SCALE GENOMIC DNA]</scope>
    <source>
        <strain evidence="9 10">FP101781</strain>
    </source>
</reference>
<dbReference type="AlphaFoldDB" id="A0A4Y7RN44"/>
<dbReference type="STRING" id="71717.A0A4Y7RN44"/>
<evidence type="ECO:0000259" key="8">
    <source>
        <dbReference type="PROSITE" id="PS50217"/>
    </source>
</evidence>
<keyword evidence="2" id="KW-0805">Transcription regulation</keyword>
<evidence type="ECO:0000256" key="4">
    <source>
        <dbReference type="ARBA" id="ARBA00023163"/>
    </source>
</evidence>
<evidence type="ECO:0000256" key="1">
    <source>
        <dbReference type="ARBA" id="ARBA00022843"/>
    </source>
</evidence>
<evidence type="ECO:0000313" key="10">
    <source>
        <dbReference type="Proteomes" id="UP000298030"/>
    </source>
</evidence>
<dbReference type="InterPro" id="IPR046347">
    <property type="entry name" value="bZIP_sf"/>
</dbReference>
<evidence type="ECO:0000256" key="6">
    <source>
        <dbReference type="ARBA" id="ARBA00040165"/>
    </source>
</evidence>
<feature type="compositionally biased region" description="Basic and acidic residues" evidence="7">
    <location>
        <begin position="34"/>
        <end position="44"/>
    </location>
</feature>
<dbReference type="InterPro" id="IPR004827">
    <property type="entry name" value="bZIP"/>
</dbReference>
<dbReference type="GO" id="GO:0000977">
    <property type="term" value="F:RNA polymerase II transcription regulatory region sequence-specific DNA binding"/>
    <property type="evidence" value="ECO:0007669"/>
    <property type="project" value="TreeGrafter"/>
</dbReference>
<evidence type="ECO:0000313" key="9">
    <source>
        <dbReference type="EMBL" id="TEB10251.1"/>
    </source>
</evidence>
<keyword evidence="10" id="KW-1185">Reference proteome</keyword>
<evidence type="ECO:0000256" key="3">
    <source>
        <dbReference type="ARBA" id="ARBA00023125"/>
    </source>
</evidence>
<evidence type="ECO:0000256" key="2">
    <source>
        <dbReference type="ARBA" id="ARBA00023015"/>
    </source>
</evidence>
<feature type="region of interest" description="Disordered" evidence="7">
    <location>
        <begin position="1"/>
        <end position="64"/>
    </location>
</feature>